<dbReference type="InterPro" id="IPR017195">
    <property type="entry name" value="ABC_thiamin-permease_prd"/>
</dbReference>
<dbReference type="Proteomes" id="UP001595987">
    <property type="component" value="Unassembled WGS sequence"/>
</dbReference>
<sequence length="195" mass="21454">MKKKKGLQLKDIILIGILSVLFGVIYLGAVQLGVVLGTVLTPFGLSIFANEIIFGIWFMAAAFAGYIIQTPGVATITEMIAALIEVFMGNYYGPIIFVSGFVQGIGFDAGFAMYRYRRYNWKSLISGAVFATILSYIWGIVRSDFLGLDWKILVGIFVIRLISAIFFSAVLVKLTCDRLEKSGVLASYPLGQSYE</sequence>
<keyword evidence="1" id="KW-1133">Transmembrane helix</keyword>
<feature type="transmembrane region" description="Helical" evidence="1">
    <location>
        <begin position="43"/>
        <end position="64"/>
    </location>
</feature>
<evidence type="ECO:0000313" key="2">
    <source>
        <dbReference type="EMBL" id="MFC4651410.1"/>
    </source>
</evidence>
<evidence type="ECO:0000313" key="3">
    <source>
        <dbReference type="Proteomes" id="UP001595987"/>
    </source>
</evidence>
<organism evidence="2 3">
    <name type="scientific">Lactococcus nasutitermitis</name>
    <dbReference type="NCBI Taxonomy" id="1652957"/>
    <lineage>
        <taxon>Bacteria</taxon>
        <taxon>Bacillati</taxon>
        <taxon>Bacillota</taxon>
        <taxon>Bacilli</taxon>
        <taxon>Lactobacillales</taxon>
        <taxon>Streptococcaceae</taxon>
        <taxon>Lactococcus</taxon>
    </lineage>
</organism>
<dbReference type="EMBL" id="JBHSGD010000001">
    <property type="protein sequence ID" value="MFC4651410.1"/>
    <property type="molecule type" value="Genomic_DNA"/>
</dbReference>
<dbReference type="Pfam" id="PF09819">
    <property type="entry name" value="ABC_cobalt"/>
    <property type="match status" value="1"/>
</dbReference>
<keyword evidence="1" id="KW-0812">Transmembrane</keyword>
<comment type="caution">
    <text evidence="2">The sequence shown here is derived from an EMBL/GenBank/DDBJ whole genome shotgun (WGS) entry which is preliminary data.</text>
</comment>
<feature type="transmembrane region" description="Helical" evidence="1">
    <location>
        <begin position="12"/>
        <end position="37"/>
    </location>
</feature>
<feature type="transmembrane region" description="Helical" evidence="1">
    <location>
        <begin position="121"/>
        <end position="140"/>
    </location>
</feature>
<dbReference type="PIRSF" id="PIRSF037394">
    <property type="entry name" value="ABC_thiamine-permease_YkoE_prd"/>
    <property type="match status" value="1"/>
</dbReference>
<accession>A0ABV9JD60</accession>
<reference evidence="3" key="1">
    <citation type="journal article" date="2019" name="Int. J. Syst. Evol. Microbiol.">
        <title>The Global Catalogue of Microorganisms (GCM) 10K type strain sequencing project: providing services to taxonomists for standard genome sequencing and annotation.</title>
        <authorList>
            <consortium name="The Broad Institute Genomics Platform"/>
            <consortium name="The Broad Institute Genome Sequencing Center for Infectious Disease"/>
            <person name="Wu L."/>
            <person name="Ma J."/>
        </authorList>
    </citation>
    <scope>NUCLEOTIDE SEQUENCE [LARGE SCALE GENOMIC DNA]</scope>
    <source>
        <strain evidence="3">CCUG 63287</strain>
    </source>
</reference>
<name>A0ABV9JD60_9LACT</name>
<protein>
    <submittedName>
        <fullName evidence="2">ECF transporter S component</fullName>
    </submittedName>
</protein>
<proteinExistence type="predicted"/>
<evidence type="ECO:0000256" key="1">
    <source>
        <dbReference type="SAM" id="Phobius"/>
    </source>
</evidence>
<keyword evidence="1" id="KW-0472">Membrane</keyword>
<keyword evidence="3" id="KW-1185">Reference proteome</keyword>
<feature type="transmembrane region" description="Helical" evidence="1">
    <location>
        <begin position="152"/>
        <end position="172"/>
    </location>
</feature>
<dbReference type="RefSeq" id="WP_213534478.1">
    <property type="nucleotide sequence ID" value="NZ_BOVQ01000003.1"/>
</dbReference>
<gene>
    <name evidence="2" type="ORF">ACFO26_00610</name>
</gene>